<dbReference type="Proteomes" id="UP000800094">
    <property type="component" value="Unassembled WGS sequence"/>
</dbReference>
<keyword evidence="3" id="KW-1185">Reference proteome</keyword>
<dbReference type="AlphaFoldDB" id="A0A6A6I579"/>
<gene>
    <name evidence="2" type="ORF">BU26DRAFT_522228</name>
</gene>
<name>A0A6A6I579_9PLEO</name>
<accession>A0A6A6I579</accession>
<evidence type="ECO:0000313" key="2">
    <source>
        <dbReference type="EMBL" id="KAF2245112.1"/>
    </source>
</evidence>
<protein>
    <submittedName>
        <fullName evidence="2">Uncharacterized protein</fullName>
    </submittedName>
</protein>
<organism evidence="2 3">
    <name type="scientific">Trematosphaeria pertusa</name>
    <dbReference type="NCBI Taxonomy" id="390896"/>
    <lineage>
        <taxon>Eukaryota</taxon>
        <taxon>Fungi</taxon>
        <taxon>Dikarya</taxon>
        <taxon>Ascomycota</taxon>
        <taxon>Pezizomycotina</taxon>
        <taxon>Dothideomycetes</taxon>
        <taxon>Pleosporomycetidae</taxon>
        <taxon>Pleosporales</taxon>
        <taxon>Massarineae</taxon>
        <taxon>Trematosphaeriaceae</taxon>
        <taxon>Trematosphaeria</taxon>
    </lineage>
</organism>
<sequence>MATDKQRQSPLSATEAWERLEKTLSRPIEGRKSRTQVNDAKDILDESPTGTKRKRYQAFLFEVLRKCGPTFVVLCAIGLGQANIANMNAASRSSLLGILEKKKGLPLIRNLKDIVPTRLKDIHVASHPRPVEKIRDQYHIYKFATIDNPAFSSYFPPRLLQAINDSALWAWEMRKSSTETEIVRTDVPWSAFEDCMMFLEVGSAQGIIAMLFTPDKRTPCPSCCPDHYFLRGASIEAISALFGAYLSQAIDESELRKWEKENQQLETTDCVEMQLLRDSTSPHGILKLRIGWRLGNPIVNSLYT</sequence>
<evidence type="ECO:0000256" key="1">
    <source>
        <dbReference type="SAM" id="MobiDB-lite"/>
    </source>
</evidence>
<dbReference type="EMBL" id="ML987201">
    <property type="protein sequence ID" value="KAF2245112.1"/>
    <property type="molecule type" value="Genomic_DNA"/>
</dbReference>
<proteinExistence type="predicted"/>
<evidence type="ECO:0000313" key="3">
    <source>
        <dbReference type="Proteomes" id="UP000800094"/>
    </source>
</evidence>
<feature type="region of interest" description="Disordered" evidence="1">
    <location>
        <begin position="24"/>
        <end position="47"/>
    </location>
</feature>
<dbReference type="GeneID" id="54583062"/>
<dbReference type="RefSeq" id="XP_033680116.1">
    <property type="nucleotide sequence ID" value="XM_033829732.1"/>
</dbReference>
<reference evidence="2" key="1">
    <citation type="journal article" date="2020" name="Stud. Mycol.">
        <title>101 Dothideomycetes genomes: a test case for predicting lifestyles and emergence of pathogens.</title>
        <authorList>
            <person name="Haridas S."/>
            <person name="Albert R."/>
            <person name="Binder M."/>
            <person name="Bloem J."/>
            <person name="Labutti K."/>
            <person name="Salamov A."/>
            <person name="Andreopoulos B."/>
            <person name="Baker S."/>
            <person name="Barry K."/>
            <person name="Bills G."/>
            <person name="Bluhm B."/>
            <person name="Cannon C."/>
            <person name="Castanera R."/>
            <person name="Culley D."/>
            <person name="Daum C."/>
            <person name="Ezra D."/>
            <person name="Gonzalez J."/>
            <person name="Henrissat B."/>
            <person name="Kuo A."/>
            <person name="Liang C."/>
            <person name="Lipzen A."/>
            <person name="Lutzoni F."/>
            <person name="Magnuson J."/>
            <person name="Mondo S."/>
            <person name="Nolan M."/>
            <person name="Ohm R."/>
            <person name="Pangilinan J."/>
            <person name="Park H.-J."/>
            <person name="Ramirez L."/>
            <person name="Alfaro M."/>
            <person name="Sun H."/>
            <person name="Tritt A."/>
            <person name="Yoshinaga Y."/>
            <person name="Zwiers L.-H."/>
            <person name="Turgeon B."/>
            <person name="Goodwin S."/>
            <person name="Spatafora J."/>
            <person name="Crous P."/>
            <person name="Grigoriev I."/>
        </authorList>
    </citation>
    <scope>NUCLEOTIDE SEQUENCE</scope>
    <source>
        <strain evidence="2">CBS 122368</strain>
    </source>
</reference>
<dbReference type="OrthoDB" id="3781229at2759"/>